<dbReference type="EMBL" id="JAUZQE010000010">
    <property type="protein sequence ID" value="MDR4125548.1"/>
    <property type="molecule type" value="Genomic_DNA"/>
</dbReference>
<proteinExistence type="predicted"/>
<dbReference type="Proteomes" id="UP001232156">
    <property type="component" value="Unassembled WGS sequence"/>
</dbReference>
<evidence type="ECO:0000256" key="1">
    <source>
        <dbReference type="SAM" id="MobiDB-lite"/>
    </source>
</evidence>
<feature type="region of interest" description="Disordered" evidence="1">
    <location>
        <begin position="47"/>
        <end position="85"/>
    </location>
</feature>
<evidence type="ECO:0000313" key="3">
    <source>
        <dbReference type="Proteomes" id="UP001232156"/>
    </source>
</evidence>
<name>A0ABU1D549_9BURK</name>
<gene>
    <name evidence="2" type="ORF">Q8947_06075</name>
</gene>
<keyword evidence="3" id="KW-1185">Reference proteome</keyword>
<evidence type="ECO:0000313" key="2">
    <source>
        <dbReference type="EMBL" id="MDR4125548.1"/>
    </source>
</evidence>
<comment type="caution">
    <text evidence="2">The sequence shown here is derived from an EMBL/GenBank/DDBJ whole genome shotgun (WGS) entry which is preliminary data.</text>
</comment>
<reference evidence="2 3" key="1">
    <citation type="submission" date="2023-08" db="EMBL/GenBank/DDBJ databases">
        <title>Alcaligenaceae gen. nov., a novel taxon isolated from the sludge of Yixing Pesticide Factory.</title>
        <authorList>
            <person name="Ruan L."/>
        </authorList>
    </citation>
    <scope>NUCLEOTIDE SEQUENCE [LARGE SCALE GENOMIC DNA]</scope>
    <source>
        <strain evidence="2 3">LG-2</strain>
    </source>
</reference>
<protein>
    <submittedName>
        <fullName evidence="2">Elements of external origin</fullName>
    </submittedName>
</protein>
<organism evidence="2 3">
    <name type="scientific">Yanghanlia caeni</name>
    <dbReference type="NCBI Taxonomy" id="3064283"/>
    <lineage>
        <taxon>Bacteria</taxon>
        <taxon>Pseudomonadati</taxon>
        <taxon>Pseudomonadota</taxon>
        <taxon>Betaproteobacteria</taxon>
        <taxon>Burkholderiales</taxon>
        <taxon>Alcaligenaceae</taxon>
        <taxon>Yanghanlia</taxon>
    </lineage>
</organism>
<feature type="compositionally biased region" description="Pro residues" evidence="1">
    <location>
        <begin position="63"/>
        <end position="77"/>
    </location>
</feature>
<accession>A0ABU1D549</accession>
<dbReference type="RefSeq" id="WP_347286739.1">
    <property type="nucleotide sequence ID" value="NZ_JAUZQE010000010.1"/>
</dbReference>
<sequence>MSMSLRAYARHRGVALSAVQKAIASGRIHPEPDGRIDPIKADAQWDRHTRTAQPTTPGVTTARPPPVSQPAAPPPMPQASDEARGVDYHKARAVRETYSARLAKLEFEERTGKLISKDEVDIKYFQLARQLRDRMQQIPRKVAPEIVALVVADPDVRGVTDILDVAIREALEDLAR</sequence>